<dbReference type="Gene3D" id="3.55.50.30">
    <property type="match status" value="1"/>
</dbReference>
<comment type="similarity">
    <text evidence="10 11">Belongs to the TonB-dependent receptor family.</text>
</comment>
<comment type="caution">
    <text evidence="15">The sequence shown here is derived from an EMBL/GenBank/DDBJ whole genome shotgun (WGS) entry which is preliminary data.</text>
</comment>
<dbReference type="SUPFAM" id="SSF56935">
    <property type="entry name" value="Porins"/>
    <property type="match status" value="1"/>
</dbReference>
<evidence type="ECO:0000256" key="4">
    <source>
        <dbReference type="ARBA" id="ARBA00022496"/>
    </source>
</evidence>
<evidence type="ECO:0000256" key="2">
    <source>
        <dbReference type="ARBA" id="ARBA00022448"/>
    </source>
</evidence>
<dbReference type="SMART" id="SM00965">
    <property type="entry name" value="STN"/>
    <property type="match status" value="1"/>
</dbReference>
<evidence type="ECO:0000256" key="13">
    <source>
        <dbReference type="SAM" id="SignalP"/>
    </source>
</evidence>
<feature type="compositionally biased region" description="Low complexity" evidence="12">
    <location>
        <begin position="180"/>
        <end position="192"/>
    </location>
</feature>
<evidence type="ECO:0000313" key="15">
    <source>
        <dbReference type="EMBL" id="ODP38810.1"/>
    </source>
</evidence>
<evidence type="ECO:0000256" key="10">
    <source>
        <dbReference type="PROSITE-ProRule" id="PRU01360"/>
    </source>
</evidence>
<keyword evidence="8 10" id="KW-0472">Membrane</keyword>
<name>A0A1E3M171_9SPHN</name>
<dbReference type="InterPro" id="IPR012910">
    <property type="entry name" value="Plug_dom"/>
</dbReference>
<dbReference type="OrthoDB" id="7051241at2"/>
<evidence type="ECO:0000256" key="7">
    <source>
        <dbReference type="ARBA" id="ARBA00023077"/>
    </source>
</evidence>
<dbReference type="Proteomes" id="UP000094487">
    <property type="component" value="Unassembled WGS sequence"/>
</dbReference>
<reference evidence="15 16" key="1">
    <citation type="submission" date="2016-08" db="EMBL/GenBank/DDBJ databases">
        <title>Draft genome of the agarase producing Sphingomonas sp. MCT13.</title>
        <authorList>
            <person name="D'Andrea M.M."/>
            <person name="Rossolini G.M."/>
            <person name="Thaller M.C."/>
        </authorList>
    </citation>
    <scope>NUCLEOTIDE SEQUENCE [LARGE SCALE GENOMIC DNA]</scope>
    <source>
        <strain evidence="15 16">MCT13</strain>
    </source>
</reference>
<keyword evidence="3 10" id="KW-1134">Transmembrane beta strand</keyword>
<dbReference type="InterPro" id="IPR037066">
    <property type="entry name" value="Plug_dom_sf"/>
</dbReference>
<dbReference type="STRING" id="1888892.BFL28_13555"/>
<dbReference type="PANTHER" id="PTHR47234">
    <property type="match status" value="1"/>
</dbReference>
<dbReference type="Gene3D" id="2.40.170.20">
    <property type="entry name" value="TonB-dependent receptor, beta-barrel domain"/>
    <property type="match status" value="1"/>
</dbReference>
<evidence type="ECO:0000256" key="8">
    <source>
        <dbReference type="ARBA" id="ARBA00023136"/>
    </source>
</evidence>
<dbReference type="Gene3D" id="2.170.130.10">
    <property type="entry name" value="TonB-dependent receptor, plug domain"/>
    <property type="match status" value="1"/>
</dbReference>
<organism evidence="15 16">
    <name type="scientific">Sphingomonas turrisvirgatae</name>
    <dbReference type="NCBI Taxonomy" id="1888892"/>
    <lineage>
        <taxon>Bacteria</taxon>
        <taxon>Pseudomonadati</taxon>
        <taxon>Pseudomonadota</taxon>
        <taxon>Alphaproteobacteria</taxon>
        <taxon>Sphingomonadales</taxon>
        <taxon>Sphingomonadaceae</taxon>
        <taxon>Sphingomonas</taxon>
    </lineage>
</organism>
<dbReference type="InterPro" id="IPR000531">
    <property type="entry name" value="Beta-barrel_TonB"/>
</dbReference>
<keyword evidence="7 11" id="KW-0798">TonB box</keyword>
<evidence type="ECO:0000256" key="6">
    <source>
        <dbReference type="ARBA" id="ARBA00023004"/>
    </source>
</evidence>
<accession>A0A1E3M171</accession>
<dbReference type="GO" id="GO:0009279">
    <property type="term" value="C:cell outer membrane"/>
    <property type="evidence" value="ECO:0007669"/>
    <property type="project" value="UniProtKB-SubCell"/>
</dbReference>
<dbReference type="InterPro" id="IPR039426">
    <property type="entry name" value="TonB-dep_rcpt-like"/>
</dbReference>
<dbReference type="GO" id="GO:0006826">
    <property type="term" value="P:iron ion transport"/>
    <property type="evidence" value="ECO:0007669"/>
    <property type="project" value="UniProtKB-KW"/>
</dbReference>
<keyword evidence="16" id="KW-1185">Reference proteome</keyword>
<evidence type="ECO:0000256" key="3">
    <source>
        <dbReference type="ARBA" id="ARBA00022452"/>
    </source>
</evidence>
<dbReference type="EMBL" id="MDDS01000012">
    <property type="protein sequence ID" value="ODP38810.1"/>
    <property type="molecule type" value="Genomic_DNA"/>
</dbReference>
<gene>
    <name evidence="15" type="ORF">BFL28_13555</name>
</gene>
<dbReference type="Pfam" id="PF07660">
    <property type="entry name" value="STN"/>
    <property type="match status" value="1"/>
</dbReference>
<evidence type="ECO:0000256" key="12">
    <source>
        <dbReference type="SAM" id="MobiDB-lite"/>
    </source>
</evidence>
<feature type="chain" id="PRO_5009132358" description="Secretin/TonB short N-terminal domain-containing protein" evidence="13">
    <location>
        <begin position="27"/>
        <end position="867"/>
    </location>
</feature>
<dbReference type="AlphaFoldDB" id="A0A1E3M171"/>
<dbReference type="InterPro" id="IPR036942">
    <property type="entry name" value="Beta-barrel_TonB_sf"/>
</dbReference>
<feature type="domain" description="Secretin/TonB short N-terminal" evidence="14">
    <location>
        <begin position="54"/>
        <end position="104"/>
    </location>
</feature>
<evidence type="ECO:0000313" key="16">
    <source>
        <dbReference type="Proteomes" id="UP000094487"/>
    </source>
</evidence>
<keyword evidence="6" id="KW-0408">Iron</keyword>
<keyword evidence="5 10" id="KW-0812">Transmembrane</keyword>
<dbReference type="PANTHER" id="PTHR47234:SF3">
    <property type="entry name" value="SECRETIN_TONB SHORT N-TERMINAL DOMAIN-CONTAINING PROTEIN"/>
    <property type="match status" value="1"/>
</dbReference>
<dbReference type="Pfam" id="PF07715">
    <property type="entry name" value="Plug"/>
    <property type="match status" value="1"/>
</dbReference>
<keyword evidence="2 10" id="KW-0813">Transport</keyword>
<dbReference type="InterPro" id="IPR011662">
    <property type="entry name" value="Secretin/TonB_short_N"/>
</dbReference>
<evidence type="ECO:0000256" key="1">
    <source>
        <dbReference type="ARBA" id="ARBA00004571"/>
    </source>
</evidence>
<evidence type="ECO:0000256" key="5">
    <source>
        <dbReference type="ARBA" id="ARBA00022692"/>
    </source>
</evidence>
<evidence type="ECO:0000256" key="9">
    <source>
        <dbReference type="ARBA" id="ARBA00023237"/>
    </source>
</evidence>
<feature type="region of interest" description="Disordered" evidence="12">
    <location>
        <begin position="164"/>
        <end position="192"/>
    </location>
</feature>
<keyword evidence="9 10" id="KW-0998">Cell outer membrane</keyword>
<dbReference type="PROSITE" id="PS52016">
    <property type="entry name" value="TONB_DEPENDENT_REC_3"/>
    <property type="match status" value="1"/>
</dbReference>
<dbReference type="Pfam" id="PF00593">
    <property type="entry name" value="TonB_dep_Rec_b-barrel"/>
    <property type="match status" value="1"/>
</dbReference>
<sequence length="867" mass="92224">MDTTLQRRLLASAAYALILTATVAGAQGGPRQSYVIEAGDLGSALQKVARQSGKEILFSADAVAGKEVPALSGTYTAEDAVRRLLRGSGLIATFDERGITIRGRSEAPDEAAERPADTDGIVVTGSRIGGPTLMSPTIILKQREIADAGFSNLGDLIRSIPQNFSGGQNPTVAGGGNQGGTNQNTTSSSTLNLRGLGQDATLTLLNGHRLPYDAVSQGVDISAIPLAALDRIEIVTDGASAIYGSDAVAGVANIILKRSFDGVQASARLGLSTDGGNEQQQYSLATGTDWQSGGFLVSGDFSRSTSILAGDRKFTRVLHPTATLVPSLKQYTAILSGYQQLGNAARFEIDATYMHRDSRLQLASSTTASYLTNGALAQPKITSFSVSPSLAFEIAPGWEGYVEGTYGESRTAVRTGVYSAGNLIQTALVDYNNILKAGEAGFTGTLLSLPGGPLKIALGGGFRSNTLDLFTRSIVAGTQRVSADFIRSRDSRYGFAELRTPLIEPDNAMSFIHRLTLSGAIRYEHYDGFGGVATPKVGILYSPVRDIDLKASWGRSFKSPTLFQEFQYKFVALRLATAYGTSTFPSGSTVLHVTGGNPEGLQPERAQNLNFTLAWRPAFLPGAVIEASYFDVDYKDRIVAPISSSLGLFADPNYAHLITRTPTAEQVAATLADAPAGLSNQAGVPFDASRVVAIVDGRQRNSSRQAIKGVDLSLRYMFGIGSTSTLTLLGSGSYIESEQILVAGQPTVQLAGTIFRAPHWRARGGMSWQDGGLTVTSYLNYVGGTQDRRITPFADVGSFTTLDATITYRVNAERSPFHQLELALAASNLLNSPPDLIRQSLAIDPTYDSTNYSPVGRFFSLTVRKTW</sequence>
<dbReference type="CDD" id="cd01347">
    <property type="entry name" value="ligand_gated_channel"/>
    <property type="match status" value="1"/>
</dbReference>
<dbReference type="RefSeq" id="WP_069319550.1">
    <property type="nucleotide sequence ID" value="NZ_MDDS01000012.1"/>
</dbReference>
<feature type="signal peptide" evidence="13">
    <location>
        <begin position="1"/>
        <end position="26"/>
    </location>
</feature>
<evidence type="ECO:0000256" key="11">
    <source>
        <dbReference type="RuleBase" id="RU003357"/>
    </source>
</evidence>
<proteinExistence type="inferred from homology"/>
<comment type="subcellular location">
    <subcellularLocation>
        <location evidence="1 10">Cell outer membrane</location>
        <topology evidence="1 10">Multi-pass membrane protein</topology>
    </subcellularLocation>
</comment>
<keyword evidence="13" id="KW-0732">Signal</keyword>
<protein>
    <recommendedName>
        <fullName evidence="14">Secretin/TonB short N-terminal domain-containing protein</fullName>
    </recommendedName>
</protein>
<keyword evidence="4" id="KW-0410">Iron transport</keyword>
<evidence type="ECO:0000259" key="14">
    <source>
        <dbReference type="SMART" id="SM00965"/>
    </source>
</evidence>
<keyword evidence="4" id="KW-0406">Ion transport</keyword>